<evidence type="ECO:0000313" key="6">
    <source>
        <dbReference type="EMBL" id="RGE63909.1"/>
    </source>
</evidence>
<dbReference type="InterPro" id="IPR007492">
    <property type="entry name" value="LytTR_DNA-bd_dom"/>
</dbReference>
<dbReference type="InterPro" id="IPR001789">
    <property type="entry name" value="Sig_transdc_resp-reg_receiver"/>
</dbReference>
<evidence type="ECO:0000259" key="5">
    <source>
        <dbReference type="PROSITE" id="PS50930"/>
    </source>
</evidence>
<dbReference type="GO" id="GO:0003677">
    <property type="term" value="F:DNA binding"/>
    <property type="evidence" value="ECO:0007669"/>
    <property type="project" value="UniProtKB-KW"/>
</dbReference>
<keyword evidence="3" id="KW-0597">Phosphoprotein</keyword>
<organism evidence="6 7">
    <name type="scientific">Eisenbergiella massiliensis</name>
    <dbReference type="NCBI Taxonomy" id="1720294"/>
    <lineage>
        <taxon>Bacteria</taxon>
        <taxon>Bacillati</taxon>
        <taxon>Bacillota</taxon>
        <taxon>Clostridia</taxon>
        <taxon>Lachnospirales</taxon>
        <taxon>Lachnospiraceae</taxon>
        <taxon>Eisenbergiella</taxon>
    </lineage>
</organism>
<evidence type="ECO:0000256" key="3">
    <source>
        <dbReference type="PROSITE-ProRule" id="PRU00169"/>
    </source>
</evidence>
<evidence type="ECO:0000256" key="1">
    <source>
        <dbReference type="ARBA" id="ARBA00018672"/>
    </source>
</evidence>
<gene>
    <name evidence="6" type="ORF">DWY69_27275</name>
</gene>
<dbReference type="SUPFAM" id="SSF52172">
    <property type="entry name" value="CheY-like"/>
    <property type="match status" value="1"/>
</dbReference>
<dbReference type="InterPro" id="IPR046947">
    <property type="entry name" value="LytR-like"/>
</dbReference>
<accession>A0A3E3IA01</accession>
<dbReference type="PANTHER" id="PTHR37299:SF1">
    <property type="entry name" value="STAGE 0 SPORULATION PROTEIN A HOMOLOG"/>
    <property type="match status" value="1"/>
</dbReference>
<protein>
    <recommendedName>
        <fullName evidence="1">Stage 0 sporulation protein A homolog</fullName>
    </recommendedName>
</protein>
<dbReference type="EMBL" id="QVLU01000040">
    <property type="protein sequence ID" value="RGE63909.1"/>
    <property type="molecule type" value="Genomic_DNA"/>
</dbReference>
<dbReference type="Proteomes" id="UP000261166">
    <property type="component" value="Unassembled WGS sequence"/>
</dbReference>
<dbReference type="Gene3D" id="3.40.50.2300">
    <property type="match status" value="1"/>
</dbReference>
<comment type="function">
    <text evidence="2">May play the central regulatory role in sporulation. It may be an element of the effector pathway responsible for the activation of sporulation genes in response to nutritional stress. Spo0A may act in concert with spo0H (a sigma factor) to control the expression of some genes that are critical to the sporulation process.</text>
</comment>
<sequence>MRIWFSGLVSENQALNSTVSLYPILHILRTFMIKIAIIDDDKSFINLLRKKVEDYCEESKLPCQIAAFSNPQLFYYELAEEEHYDICFMDIEMPGINGIQLAERLREYDKNTFLVFVTSYFEFAAHGYSLKAFDFIQKSLLDEKLSLVLNGIMLEIKRTENRFYCIETDMRLQRIEYREIIYLYKSNKNTVIVSIKDEIQVRKPLQTVFQELNSEEFIWVERGYIINLEHIMGMNGRDIRLRDDTVIRAGKARARSIKEAIHDYWRNWM</sequence>
<keyword evidence="6" id="KW-0238">DNA-binding</keyword>
<feature type="domain" description="HTH LytTR-type" evidence="5">
    <location>
        <begin position="175"/>
        <end position="263"/>
    </location>
</feature>
<dbReference type="PANTHER" id="PTHR37299">
    <property type="entry name" value="TRANSCRIPTIONAL REGULATOR-RELATED"/>
    <property type="match status" value="1"/>
</dbReference>
<evidence type="ECO:0000313" key="7">
    <source>
        <dbReference type="Proteomes" id="UP000261166"/>
    </source>
</evidence>
<dbReference type="Gene3D" id="2.40.50.1020">
    <property type="entry name" value="LytTr DNA-binding domain"/>
    <property type="match status" value="1"/>
</dbReference>
<reference evidence="6 7" key="1">
    <citation type="submission" date="2018-08" db="EMBL/GenBank/DDBJ databases">
        <title>A genome reference for cultivated species of the human gut microbiota.</title>
        <authorList>
            <person name="Zou Y."/>
            <person name="Xue W."/>
            <person name="Luo G."/>
        </authorList>
    </citation>
    <scope>NUCLEOTIDE SEQUENCE [LARGE SCALE GENOMIC DNA]</scope>
    <source>
        <strain evidence="6 7">AF26-4BH</strain>
    </source>
</reference>
<name>A0A3E3IA01_9FIRM</name>
<feature type="domain" description="Response regulatory" evidence="4">
    <location>
        <begin position="34"/>
        <end position="153"/>
    </location>
</feature>
<dbReference type="PROSITE" id="PS50930">
    <property type="entry name" value="HTH_LYTTR"/>
    <property type="match status" value="1"/>
</dbReference>
<dbReference type="SMART" id="SM00850">
    <property type="entry name" value="LytTR"/>
    <property type="match status" value="1"/>
</dbReference>
<dbReference type="InterPro" id="IPR011006">
    <property type="entry name" value="CheY-like_superfamily"/>
</dbReference>
<dbReference type="OrthoDB" id="9779387at2"/>
<comment type="caution">
    <text evidence="6">The sequence shown here is derived from an EMBL/GenBank/DDBJ whole genome shotgun (WGS) entry which is preliminary data.</text>
</comment>
<feature type="modified residue" description="4-aspartylphosphate" evidence="3">
    <location>
        <position position="90"/>
    </location>
</feature>
<dbReference type="SMART" id="SM00448">
    <property type="entry name" value="REC"/>
    <property type="match status" value="1"/>
</dbReference>
<evidence type="ECO:0000256" key="2">
    <source>
        <dbReference type="ARBA" id="ARBA00024867"/>
    </source>
</evidence>
<dbReference type="GO" id="GO:0000156">
    <property type="term" value="F:phosphorelay response regulator activity"/>
    <property type="evidence" value="ECO:0007669"/>
    <property type="project" value="InterPro"/>
</dbReference>
<proteinExistence type="predicted"/>
<dbReference type="Pfam" id="PF04397">
    <property type="entry name" value="LytTR"/>
    <property type="match status" value="1"/>
</dbReference>
<dbReference type="PROSITE" id="PS50110">
    <property type="entry name" value="RESPONSE_REGULATORY"/>
    <property type="match status" value="1"/>
</dbReference>
<dbReference type="Pfam" id="PF00072">
    <property type="entry name" value="Response_reg"/>
    <property type="match status" value="1"/>
</dbReference>
<evidence type="ECO:0000259" key="4">
    <source>
        <dbReference type="PROSITE" id="PS50110"/>
    </source>
</evidence>
<dbReference type="AlphaFoldDB" id="A0A3E3IA01"/>